<evidence type="ECO:0000256" key="1">
    <source>
        <dbReference type="SAM" id="MobiDB-lite"/>
    </source>
</evidence>
<reference evidence="2" key="1">
    <citation type="submission" date="2020-02" db="EMBL/GenBank/DDBJ databases">
        <authorList>
            <person name="Meier V. D."/>
        </authorList>
    </citation>
    <scope>NUCLEOTIDE SEQUENCE</scope>
    <source>
        <strain evidence="2">AVDCRST_MAG59</strain>
    </source>
</reference>
<feature type="non-terminal residue" evidence="2">
    <location>
        <position position="37"/>
    </location>
</feature>
<accession>A0A6J4TZB4</accession>
<name>A0A6J4TZB4_9BACT</name>
<organism evidence="2">
    <name type="scientific">uncultured Thermomicrobiales bacterium</name>
    <dbReference type="NCBI Taxonomy" id="1645740"/>
    <lineage>
        <taxon>Bacteria</taxon>
        <taxon>Pseudomonadati</taxon>
        <taxon>Thermomicrobiota</taxon>
        <taxon>Thermomicrobia</taxon>
        <taxon>Thermomicrobiales</taxon>
        <taxon>environmental samples</taxon>
    </lineage>
</organism>
<dbReference type="AlphaFoldDB" id="A0A6J4TZB4"/>
<gene>
    <name evidence="2" type="ORF">AVDCRST_MAG59-316</name>
</gene>
<sequence>WSRSPACHLSRRWSTSQDATVGKLSRQTESLRRRSPF</sequence>
<evidence type="ECO:0000313" key="2">
    <source>
        <dbReference type="EMBL" id="CAA9535838.1"/>
    </source>
</evidence>
<feature type="non-terminal residue" evidence="2">
    <location>
        <position position="1"/>
    </location>
</feature>
<proteinExistence type="predicted"/>
<feature type="region of interest" description="Disordered" evidence="1">
    <location>
        <begin position="1"/>
        <end position="37"/>
    </location>
</feature>
<dbReference type="EMBL" id="CADCWF010000012">
    <property type="protein sequence ID" value="CAA9535838.1"/>
    <property type="molecule type" value="Genomic_DNA"/>
</dbReference>
<protein>
    <submittedName>
        <fullName evidence="2">Uncharacterized protein</fullName>
    </submittedName>
</protein>